<dbReference type="InterPro" id="IPR047706">
    <property type="entry name" value="BCAM0308-like"/>
</dbReference>
<protein>
    <recommendedName>
        <fullName evidence="3">Nmd3 N-terminal domain-containing protein</fullName>
    </recommendedName>
</protein>
<evidence type="ECO:0000313" key="2">
    <source>
        <dbReference type="Proteomes" id="UP000178086"/>
    </source>
</evidence>
<name>A0A1F2UL61_9ACTN</name>
<dbReference type="EMBL" id="MELI01000061">
    <property type="protein sequence ID" value="OFW33717.1"/>
    <property type="molecule type" value="Genomic_DNA"/>
</dbReference>
<reference evidence="1 2" key="1">
    <citation type="journal article" date="2016" name="Nat. Commun.">
        <title>Thousands of microbial genomes shed light on interconnected biogeochemical processes in an aquifer system.</title>
        <authorList>
            <person name="Anantharaman K."/>
            <person name="Brown C.T."/>
            <person name="Hug L.A."/>
            <person name="Sharon I."/>
            <person name="Castelle C.J."/>
            <person name="Probst A.J."/>
            <person name="Thomas B.C."/>
            <person name="Singh A."/>
            <person name="Wilkins M.J."/>
            <person name="Karaoz U."/>
            <person name="Brodie E.L."/>
            <person name="Williams K.H."/>
            <person name="Hubbard S.S."/>
            <person name="Banfield J.F."/>
        </authorList>
    </citation>
    <scope>NUCLEOTIDE SEQUENCE [LARGE SCALE GENOMIC DNA]</scope>
</reference>
<sequence>MSEKICTKCMAVFDGQKWFYDEGKHSRLTRMRRAEETLCPGHERIEKRRIDGVVSLKGVFLKDHLDEAMNLIENIADKQVHRNVAARVYNVHQNGEGITVETTETSLAERIGKEFEKAFSGDLTIQWLRDSEFVRVSWQRD</sequence>
<comment type="caution">
    <text evidence="1">The sequence shown here is derived from an EMBL/GenBank/DDBJ whole genome shotgun (WGS) entry which is preliminary data.</text>
</comment>
<gene>
    <name evidence="1" type="ORF">A2074_03160</name>
</gene>
<dbReference type="AlphaFoldDB" id="A0A1F2UL61"/>
<proteinExistence type="predicted"/>
<organism evidence="1 2">
    <name type="scientific">Candidatus Aquicultor primus</name>
    <dbReference type="NCBI Taxonomy" id="1797195"/>
    <lineage>
        <taxon>Bacteria</taxon>
        <taxon>Bacillati</taxon>
        <taxon>Actinomycetota</taxon>
        <taxon>Candidatus Aquicultoria</taxon>
        <taxon>Candidatus Aquicultorales</taxon>
        <taxon>Candidatus Aquicultoraceae</taxon>
        <taxon>Candidatus Aquicultor</taxon>
    </lineage>
</organism>
<evidence type="ECO:0000313" key="1">
    <source>
        <dbReference type="EMBL" id="OFW33717.1"/>
    </source>
</evidence>
<dbReference type="NCBIfam" id="NF040826">
    <property type="entry name" value="lxa_BCAM0308"/>
    <property type="match status" value="1"/>
</dbReference>
<accession>A0A1F2UL61</accession>
<evidence type="ECO:0008006" key="3">
    <source>
        <dbReference type="Google" id="ProtNLM"/>
    </source>
</evidence>
<dbReference type="Proteomes" id="UP000178086">
    <property type="component" value="Unassembled WGS sequence"/>
</dbReference>